<gene>
    <name evidence="2" type="ORF">AVDCRST_MAG66-2184</name>
</gene>
<feature type="compositionally biased region" description="Basic residues" evidence="1">
    <location>
        <begin position="88"/>
        <end position="97"/>
    </location>
</feature>
<evidence type="ECO:0000313" key="2">
    <source>
        <dbReference type="EMBL" id="CAA9413753.1"/>
    </source>
</evidence>
<feature type="compositionally biased region" description="Basic residues" evidence="1">
    <location>
        <begin position="246"/>
        <end position="257"/>
    </location>
</feature>
<feature type="compositionally biased region" description="Gly residues" evidence="1">
    <location>
        <begin position="7"/>
        <end position="22"/>
    </location>
</feature>
<feature type="compositionally biased region" description="Basic residues" evidence="1">
    <location>
        <begin position="34"/>
        <end position="45"/>
    </location>
</feature>
<proteinExistence type="predicted"/>
<dbReference type="AlphaFoldDB" id="A0A6J4PKX6"/>
<reference evidence="2" key="1">
    <citation type="submission" date="2020-02" db="EMBL/GenBank/DDBJ databases">
        <authorList>
            <person name="Meier V. D."/>
        </authorList>
    </citation>
    <scope>NUCLEOTIDE SEQUENCE</scope>
    <source>
        <strain evidence="2">AVDCRST_MAG66</strain>
    </source>
</reference>
<name>A0A6J4PKX6_9PSEU</name>
<protein>
    <submittedName>
        <fullName evidence="2">ABC transporter, substrate-binding protein (Cluster 5, nickel/peptides/opines)</fullName>
    </submittedName>
</protein>
<feature type="compositionally biased region" description="Basic residues" evidence="1">
    <location>
        <begin position="218"/>
        <end position="233"/>
    </location>
</feature>
<feature type="region of interest" description="Disordered" evidence="1">
    <location>
        <begin position="1"/>
        <end position="97"/>
    </location>
</feature>
<feature type="region of interest" description="Disordered" evidence="1">
    <location>
        <begin position="130"/>
        <end position="277"/>
    </location>
</feature>
<feature type="non-terminal residue" evidence="2">
    <location>
        <position position="1"/>
    </location>
</feature>
<feature type="non-terminal residue" evidence="2">
    <location>
        <position position="277"/>
    </location>
</feature>
<accession>A0A6J4PKX6</accession>
<sequence>AAQGAGRVPGGAAGRLLPGGPGSAALPAADGARRAHRARRRRGGPRLRFQPAPGPARLPAVDGRGRARAAVGVPAGGRRHAAAGPDHRHQRRGRRRGAVHGELRARPGGVLVDEHADRGRGLRVPVGADARRPRRGRRGGLPPHHRGAVAGRGQGRRRGVRRALPGLAHPVRPPAARPPAQGRPRAVERGHARRPAGLRWPVPAGVRGRRAGGGGARPQRHLLGHPGRARHARPAPAGRRRDGRGARGRRRGRRPARGRPDDPHRPRRDHARAARAA</sequence>
<dbReference type="EMBL" id="CADCUS010000322">
    <property type="protein sequence ID" value="CAA9413753.1"/>
    <property type="molecule type" value="Genomic_DNA"/>
</dbReference>
<organism evidence="2">
    <name type="scientific">uncultured Pseudonocardia sp</name>
    <dbReference type="NCBI Taxonomy" id="211455"/>
    <lineage>
        <taxon>Bacteria</taxon>
        <taxon>Bacillati</taxon>
        <taxon>Actinomycetota</taxon>
        <taxon>Actinomycetes</taxon>
        <taxon>Pseudonocardiales</taxon>
        <taxon>Pseudonocardiaceae</taxon>
        <taxon>Pseudonocardia</taxon>
        <taxon>environmental samples</taxon>
    </lineage>
</organism>
<evidence type="ECO:0000256" key="1">
    <source>
        <dbReference type="SAM" id="MobiDB-lite"/>
    </source>
</evidence>
<feature type="compositionally biased region" description="Basic residues" evidence="1">
    <location>
        <begin position="132"/>
        <end position="147"/>
    </location>
</feature>